<sequence>MRALPPVWYRLPTDLTTTKCAHEYDARLLPTEPSQDHRPRAARPSATPAQPEPSYRQGIEPGYLGPTNLSQQIRDHCITTLNGADRIRTLEHRLDVFSHAFEGYQDTGRLIGRQPEIGESARRRTLAAATYSRVEERLMRELGSETILIDLMTTCQHAFIPLFPAVLGSRGPSPDFYAHFGIFHVNSTPPTPLPPVLRLILCAIPAMSRQVPPAIRDGILSGLNTALDSMDFSLGMGSLARIQLHLLLSVNDGLWRRGPMGRPVYAATRMAMGLALHRNVSSRITPVAQLQCRSRIWGACIIADRWITLRLGQMPSIDLAFADAPWPSPGPDHIPTTDFGVIPCFRYHLEMTKLADLLGRAYLATGTPFSLKNTDDFALLSWQMDFESWQAQLPETWPYSYRLDVPQARPILDLLSIGLMYTFAHNLVDALMGGESGSLQAGTLRPTYDVSQRDDPALATQRDDVL</sequence>
<dbReference type="InterPro" id="IPR050797">
    <property type="entry name" value="Carb_Metab_Trans_Reg"/>
</dbReference>
<dbReference type="CDD" id="cd12148">
    <property type="entry name" value="fungal_TF_MHR"/>
    <property type="match status" value="1"/>
</dbReference>
<dbReference type="STRING" id="1890683.A0A427YV70"/>
<evidence type="ECO:0000256" key="1">
    <source>
        <dbReference type="ARBA" id="ARBA00022723"/>
    </source>
</evidence>
<feature type="domain" description="Xylanolytic transcriptional activator regulatory" evidence="7">
    <location>
        <begin position="264"/>
        <end position="333"/>
    </location>
</feature>
<dbReference type="GO" id="GO:0008270">
    <property type="term" value="F:zinc ion binding"/>
    <property type="evidence" value="ECO:0007669"/>
    <property type="project" value="InterPro"/>
</dbReference>
<dbReference type="OrthoDB" id="2586015at2759"/>
<dbReference type="Proteomes" id="UP000279259">
    <property type="component" value="Unassembled WGS sequence"/>
</dbReference>
<dbReference type="InterPro" id="IPR007219">
    <property type="entry name" value="XnlR_reg_dom"/>
</dbReference>
<dbReference type="GO" id="GO:0003677">
    <property type="term" value="F:DNA binding"/>
    <property type="evidence" value="ECO:0007669"/>
    <property type="project" value="UniProtKB-KW"/>
</dbReference>
<dbReference type="PANTHER" id="PTHR31668">
    <property type="entry name" value="GLUCOSE TRANSPORT TRANSCRIPTION REGULATOR RGT1-RELATED-RELATED"/>
    <property type="match status" value="1"/>
</dbReference>
<feature type="region of interest" description="Disordered" evidence="6">
    <location>
        <begin position="445"/>
        <end position="466"/>
    </location>
</feature>
<name>A0A427YV70_9TREE</name>
<proteinExistence type="predicted"/>
<dbReference type="Pfam" id="PF04082">
    <property type="entry name" value="Fungal_trans"/>
    <property type="match status" value="1"/>
</dbReference>
<feature type="region of interest" description="Disordered" evidence="6">
    <location>
        <begin position="28"/>
        <end position="68"/>
    </location>
</feature>
<dbReference type="AlphaFoldDB" id="A0A427YV70"/>
<dbReference type="PANTHER" id="PTHR31668:SF26">
    <property type="entry name" value="GLUCOSE TRANSPORT TRANSCRIPTION REGULATOR RGT1-RELATED"/>
    <property type="match status" value="1"/>
</dbReference>
<keyword evidence="3" id="KW-0238">DNA-binding</keyword>
<evidence type="ECO:0000256" key="4">
    <source>
        <dbReference type="ARBA" id="ARBA00023163"/>
    </source>
</evidence>
<dbReference type="EMBL" id="RSCD01000001">
    <property type="protein sequence ID" value="RSH94936.1"/>
    <property type="molecule type" value="Genomic_DNA"/>
</dbReference>
<evidence type="ECO:0000256" key="6">
    <source>
        <dbReference type="SAM" id="MobiDB-lite"/>
    </source>
</evidence>
<gene>
    <name evidence="8" type="ORF">EHS25_000020</name>
</gene>
<dbReference type="GO" id="GO:0006351">
    <property type="term" value="P:DNA-templated transcription"/>
    <property type="evidence" value="ECO:0007669"/>
    <property type="project" value="InterPro"/>
</dbReference>
<keyword evidence="1" id="KW-0479">Metal-binding</keyword>
<evidence type="ECO:0000256" key="2">
    <source>
        <dbReference type="ARBA" id="ARBA00023015"/>
    </source>
</evidence>
<evidence type="ECO:0000313" key="9">
    <source>
        <dbReference type="Proteomes" id="UP000279259"/>
    </source>
</evidence>
<keyword evidence="2" id="KW-0805">Transcription regulation</keyword>
<comment type="caution">
    <text evidence="8">The sequence shown here is derived from an EMBL/GenBank/DDBJ whole genome shotgun (WGS) entry which is preliminary data.</text>
</comment>
<accession>A0A427YV70</accession>
<reference evidence="8 9" key="1">
    <citation type="submission" date="2018-11" db="EMBL/GenBank/DDBJ databases">
        <title>Genome sequence of Saitozyma podzolica DSM 27192.</title>
        <authorList>
            <person name="Aliyu H."/>
            <person name="Gorte O."/>
            <person name="Ochsenreither K."/>
        </authorList>
    </citation>
    <scope>NUCLEOTIDE SEQUENCE [LARGE SCALE GENOMIC DNA]</scope>
    <source>
        <strain evidence="8 9">DSM 27192</strain>
    </source>
</reference>
<evidence type="ECO:0000313" key="8">
    <source>
        <dbReference type="EMBL" id="RSH94936.1"/>
    </source>
</evidence>
<feature type="compositionally biased region" description="Basic and acidic residues" evidence="6">
    <location>
        <begin position="451"/>
        <end position="466"/>
    </location>
</feature>
<keyword evidence="9" id="KW-1185">Reference proteome</keyword>
<evidence type="ECO:0000259" key="7">
    <source>
        <dbReference type="SMART" id="SM00906"/>
    </source>
</evidence>
<evidence type="ECO:0000256" key="5">
    <source>
        <dbReference type="ARBA" id="ARBA00023242"/>
    </source>
</evidence>
<dbReference type="SMART" id="SM00906">
    <property type="entry name" value="Fungal_trans"/>
    <property type="match status" value="1"/>
</dbReference>
<protein>
    <recommendedName>
        <fullName evidence="7">Xylanolytic transcriptional activator regulatory domain-containing protein</fullName>
    </recommendedName>
</protein>
<keyword evidence="5" id="KW-0539">Nucleus</keyword>
<keyword evidence="4" id="KW-0804">Transcription</keyword>
<organism evidence="8 9">
    <name type="scientific">Saitozyma podzolica</name>
    <dbReference type="NCBI Taxonomy" id="1890683"/>
    <lineage>
        <taxon>Eukaryota</taxon>
        <taxon>Fungi</taxon>
        <taxon>Dikarya</taxon>
        <taxon>Basidiomycota</taxon>
        <taxon>Agaricomycotina</taxon>
        <taxon>Tremellomycetes</taxon>
        <taxon>Tremellales</taxon>
        <taxon>Trimorphomycetaceae</taxon>
        <taxon>Saitozyma</taxon>
    </lineage>
</organism>
<evidence type="ECO:0000256" key="3">
    <source>
        <dbReference type="ARBA" id="ARBA00023125"/>
    </source>
</evidence>